<gene>
    <name evidence="1" type="ORF">DFH07DRAFT_1065327</name>
</gene>
<name>A0AAD7I318_9AGAR</name>
<dbReference type="EMBL" id="JARJLG010000164">
    <property type="protein sequence ID" value="KAJ7734033.1"/>
    <property type="molecule type" value="Genomic_DNA"/>
</dbReference>
<evidence type="ECO:0000313" key="2">
    <source>
        <dbReference type="Proteomes" id="UP001215280"/>
    </source>
</evidence>
<keyword evidence="2" id="KW-1185">Reference proteome</keyword>
<sequence length="93" mass="10082">MECPVDDTFIRALRCSDDGPPLVPGLRDLKLIEMGSQSSDSALEAMFGLDSGSLVCDLCRLHAPGKGIVGSWKRDWGIFELRGFLSANSPQLN</sequence>
<protein>
    <submittedName>
        <fullName evidence="1">Uncharacterized protein</fullName>
    </submittedName>
</protein>
<proteinExistence type="predicted"/>
<comment type="caution">
    <text evidence="1">The sequence shown here is derived from an EMBL/GenBank/DDBJ whole genome shotgun (WGS) entry which is preliminary data.</text>
</comment>
<organism evidence="1 2">
    <name type="scientific">Mycena maculata</name>
    <dbReference type="NCBI Taxonomy" id="230809"/>
    <lineage>
        <taxon>Eukaryota</taxon>
        <taxon>Fungi</taxon>
        <taxon>Dikarya</taxon>
        <taxon>Basidiomycota</taxon>
        <taxon>Agaricomycotina</taxon>
        <taxon>Agaricomycetes</taxon>
        <taxon>Agaricomycetidae</taxon>
        <taxon>Agaricales</taxon>
        <taxon>Marasmiineae</taxon>
        <taxon>Mycenaceae</taxon>
        <taxon>Mycena</taxon>
    </lineage>
</organism>
<dbReference type="AlphaFoldDB" id="A0AAD7I318"/>
<accession>A0AAD7I318</accession>
<evidence type="ECO:0000313" key="1">
    <source>
        <dbReference type="EMBL" id="KAJ7734033.1"/>
    </source>
</evidence>
<dbReference type="Proteomes" id="UP001215280">
    <property type="component" value="Unassembled WGS sequence"/>
</dbReference>
<reference evidence="1" key="1">
    <citation type="submission" date="2023-03" db="EMBL/GenBank/DDBJ databases">
        <title>Massive genome expansion in bonnet fungi (Mycena s.s.) driven by repeated elements and novel gene families across ecological guilds.</title>
        <authorList>
            <consortium name="Lawrence Berkeley National Laboratory"/>
            <person name="Harder C.B."/>
            <person name="Miyauchi S."/>
            <person name="Viragh M."/>
            <person name="Kuo A."/>
            <person name="Thoen E."/>
            <person name="Andreopoulos B."/>
            <person name="Lu D."/>
            <person name="Skrede I."/>
            <person name="Drula E."/>
            <person name="Henrissat B."/>
            <person name="Morin E."/>
            <person name="Kohler A."/>
            <person name="Barry K."/>
            <person name="LaButti K."/>
            <person name="Morin E."/>
            <person name="Salamov A."/>
            <person name="Lipzen A."/>
            <person name="Mereny Z."/>
            <person name="Hegedus B."/>
            <person name="Baldrian P."/>
            <person name="Stursova M."/>
            <person name="Weitz H."/>
            <person name="Taylor A."/>
            <person name="Grigoriev I.V."/>
            <person name="Nagy L.G."/>
            <person name="Martin F."/>
            <person name="Kauserud H."/>
        </authorList>
    </citation>
    <scope>NUCLEOTIDE SEQUENCE</scope>
    <source>
        <strain evidence="1">CBHHK188m</strain>
    </source>
</reference>